<feature type="transmembrane region" description="Helical" evidence="1">
    <location>
        <begin position="50"/>
        <end position="71"/>
    </location>
</feature>
<dbReference type="GO" id="GO:0016746">
    <property type="term" value="F:acyltransferase activity"/>
    <property type="evidence" value="ECO:0007669"/>
    <property type="project" value="UniProtKB-KW"/>
</dbReference>
<dbReference type="InterPro" id="IPR002656">
    <property type="entry name" value="Acyl_transf_3_dom"/>
</dbReference>
<dbReference type="PANTHER" id="PTHR23028">
    <property type="entry name" value="ACETYLTRANSFERASE"/>
    <property type="match status" value="1"/>
</dbReference>
<feature type="transmembrane region" description="Helical" evidence="1">
    <location>
        <begin position="247"/>
        <end position="263"/>
    </location>
</feature>
<gene>
    <name evidence="3" type="ORF">M0G41_09865</name>
</gene>
<comment type="caution">
    <text evidence="3">The sequence shown here is derived from an EMBL/GenBank/DDBJ whole genome shotgun (WGS) entry which is preliminary data.</text>
</comment>
<organism evidence="3 4">
    <name type="scientific">Pseudomarimonas salicorniae</name>
    <dbReference type="NCBI Taxonomy" id="2933270"/>
    <lineage>
        <taxon>Bacteria</taxon>
        <taxon>Pseudomonadati</taxon>
        <taxon>Pseudomonadota</taxon>
        <taxon>Gammaproteobacteria</taxon>
        <taxon>Lysobacterales</taxon>
        <taxon>Lysobacteraceae</taxon>
        <taxon>Pseudomarimonas</taxon>
    </lineage>
</organism>
<protein>
    <submittedName>
        <fullName evidence="3">Acyltransferase</fullName>
    </submittedName>
</protein>
<feature type="domain" description="Acyltransferase 3" evidence="2">
    <location>
        <begin position="16"/>
        <end position="322"/>
    </location>
</feature>
<keyword evidence="3" id="KW-0012">Acyltransferase</keyword>
<accession>A0ABT0GHF5</accession>
<feature type="transmembrane region" description="Helical" evidence="1">
    <location>
        <begin position="140"/>
        <end position="160"/>
    </location>
</feature>
<keyword evidence="1" id="KW-0812">Transmembrane</keyword>
<evidence type="ECO:0000256" key="1">
    <source>
        <dbReference type="SAM" id="Phobius"/>
    </source>
</evidence>
<dbReference type="RefSeq" id="WP_248208771.1">
    <property type="nucleotide sequence ID" value="NZ_JALNMH010000007.1"/>
</dbReference>
<evidence type="ECO:0000313" key="4">
    <source>
        <dbReference type="Proteomes" id="UP001431449"/>
    </source>
</evidence>
<keyword evidence="1" id="KW-1133">Transmembrane helix</keyword>
<reference evidence="3" key="1">
    <citation type="submission" date="2022-04" db="EMBL/GenBank/DDBJ databases">
        <title>Lysobacter sp. CAU 1642 isolated from sea sand.</title>
        <authorList>
            <person name="Kim W."/>
        </authorList>
    </citation>
    <scope>NUCLEOTIDE SEQUENCE</scope>
    <source>
        <strain evidence="3">CAU 1642</strain>
    </source>
</reference>
<sequence>MVASIPPASPARHRLLGLDALRGIAALSVLLYHYTTRFDQKHGHGEPLPFSFESGFLGVNLFFAISGFVIFMTLDRVRVPADFVVSRFSRLFPAFWAAIALTFTIEWLAQPLAQPIAPGQALLNVFMLHGYFGVPSVDGVYWTLQVELFFYLGMFLLWLGGALRQPFWAISAWLLASWGTWLAPMLLGRPLPHALSEALLLSHFPYFALGIAVYLGLAREVRQPRSAAVLAVLALLSVLLAEGLVRAGWALLFGIALIAGLYAGRRPRAWLRPLVWLGAISYPLYLLHQDIGYVVLQWLQAEQVGLLARIGLTTAVAIGLAALVHYAVENPAMRWLRRGLRPNSDRMPAPRRHWLVGTAGLAGALVVGSVAISRLAA</sequence>
<keyword evidence="4" id="KW-1185">Reference proteome</keyword>
<feature type="transmembrane region" description="Helical" evidence="1">
    <location>
        <begin position="354"/>
        <end position="376"/>
    </location>
</feature>
<name>A0ABT0GHF5_9GAMM</name>
<evidence type="ECO:0000313" key="3">
    <source>
        <dbReference type="EMBL" id="MCK7593977.1"/>
    </source>
</evidence>
<feature type="transmembrane region" description="Helical" evidence="1">
    <location>
        <begin position="167"/>
        <end position="187"/>
    </location>
</feature>
<feature type="transmembrane region" description="Helical" evidence="1">
    <location>
        <begin position="91"/>
        <end position="109"/>
    </location>
</feature>
<dbReference type="Proteomes" id="UP001431449">
    <property type="component" value="Unassembled WGS sequence"/>
</dbReference>
<proteinExistence type="predicted"/>
<feature type="transmembrane region" description="Helical" evidence="1">
    <location>
        <begin position="307"/>
        <end position="328"/>
    </location>
</feature>
<feature type="transmembrane region" description="Helical" evidence="1">
    <location>
        <begin position="199"/>
        <end position="217"/>
    </location>
</feature>
<keyword evidence="3" id="KW-0808">Transferase</keyword>
<feature type="transmembrane region" description="Helical" evidence="1">
    <location>
        <begin position="224"/>
        <end position="241"/>
    </location>
</feature>
<dbReference type="InterPro" id="IPR050879">
    <property type="entry name" value="Acyltransferase_3"/>
</dbReference>
<evidence type="ECO:0000259" key="2">
    <source>
        <dbReference type="Pfam" id="PF01757"/>
    </source>
</evidence>
<dbReference type="PANTHER" id="PTHR23028:SF131">
    <property type="entry name" value="BLR2367 PROTEIN"/>
    <property type="match status" value="1"/>
</dbReference>
<feature type="transmembrane region" description="Helical" evidence="1">
    <location>
        <begin position="270"/>
        <end position="287"/>
    </location>
</feature>
<keyword evidence="1" id="KW-0472">Membrane</keyword>
<feature type="transmembrane region" description="Helical" evidence="1">
    <location>
        <begin position="20"/>
        <end position="38"/>
    </location>
</feature>
<dbReference type="Pfam" id="PF01757">
    <property type="entry name" value="Acyl_transf_3"/>
    <property type="match status" value="1"/>
</dbReference>
<dbReference type="EMBL" id="JALNMH010000007">
    <property type="protein sequence ID" value="MCK7593977.1"/>
    <property type="molecule type" value="Genomic_DNA"/>
</dbReference>